<reference evidence="1 2" key="1">
    <citation type="submission" date="2018-07" db="EMBL/GenBank/DDBJ databases">
        <title>Complete genome sequence of Flavobacterium arcticum type strain SM1502T.</title>
        <authorList>
            <person name="Li Y."/>
            <person name="Li D.-D."/>
        </authorList>
    </citation>
    <scope>NUCLEOTIDE SEQUENCE [LARGE SCALE GENOMIC DNA]</scope>
    <source>
        <strain evidence="1 2">SM1502</strain>
    </source>
</reference>
<dbReference type="AlphaFoldDB" id="A0A345HBS7"/>
<accession>A0A345HBS7</accession>
<sequence length="59" mass="6797">MVLLCQDKRRNKKDCHVVPPRNDKPRTGEATAQRMSEALALNAVAYRKLQTWRKEAFGV</sequence>
<evidence type="ECO:0000313" key="1">
    <source>
        <dbReference type="EMBL" id="AXG74037.1"/>
    </source>
</evidence>
<organism evidence="1 2">
    <name type="scientific">Flavobacterium arcticum</name>
    <dbReference type="NCBI Taxonomy" id="1784713"/>
    <lineage>
        <taxon>Bacteria</taxon>
        <taxon>Pseudomonadati</taxon>
        <taxon>Bacteroidota</taxon>
        <taxon>Flavobacteriia</taxon>
        <taxon>Flavobacteriales</taxon>
        <taxon>Flavobacteriaceae</taxon>
        <taxon>Flavobacterium</taxon>
    </lineage>
</organism>
<keyword evidence="2" id="KW-1185">Reference proteome</keyword>
<gene>
    <name evidence="1" type="ORF">DVK85_07170</name>
</gene>
<dbReference type="Proteomes" id="UP000253951">
    <property type="component" value="Chromosome"/>
</dbReference>
<dbReference type="EMBL" id="CP031188">
    <property type="protein sequence ID" value="AXG74037.1"/>
    <property type="molecule type" value="Genomic_DNA"/>
</dbReference>
<proteinExistence type="predicted"/>
<evidence type="ECO:0000313" key="2">
    <source>
        <dbReference type="Proteomes" id="UP000253951"/>
    </source>
</evidence>
<protein>
    <submittedName>
        <fullName evidence="1">Uncharacterized protein</fullName>
    </submittedName>
</protein>
<dbReference type="KEGG" id="fat:DVK85_07170"/>
<name>A0A345HBS7_9FLAO</name>